<feature type="signal peptide" evidence="1">
    <location>
        <begin position="1"/>
        <end position="23"/>
    </location>
</feature>
<protein>
    <submittedName>
        <fullName evidence="2">Uncharacterized protein</fullName>
    </submittedName>
</protein>
<evidence type="ECO:0000313" key="2">
    <source>
        <dbReference type="EMBL" id="MFD1736173.1"/>
    </source>
</evidence>
<reference evidence="3" key="1">
    <citation type="journal article" date="2019" name="Int. J. Syst. Evol. Microbiol.">
        <title>The Global Catalogue of Microorganisms (GCM) 10K type strain sequencing project: providing services to taxonomists for standard genome sequencing and annotation.</title>
        <authorList>
            <consortium name="The Broad Institute Genomics Platform"/>
            <consortium name="The Broad Institute Genome Sequencing Center for Infectious Disease"/>
            <person name="Wu L."/>
            <person name="Ma J."/>
        </authorList>
    </citation>
    <scope>NUCLEOTIDE SEQUENCE [LARGE SCALE GENOMIC DNA]</scope>
    <source>
        <strain evidence="3">CCUG 49339</strain>
    </source>
</reference>
<comment type="caution">
    <text evidence="2">The sequence shown here is derived from an EMBL/GenBank/DDBJ whole genome shotgun (WGS) entry which is preliminary data.</text>
</comment>
<accession>A0ABW4LMC0</accession>
<dbReference type="RefSeq" id="WP_377927320.1">
    <property type="nucleotide sequence ID" value="NZ_JBHUEM010000005.1"/>
</dbReference>
<gene>
    <name evidence="2" type="ORF">ACFSCX_06300</name>
</gene>
<dbReference type="Proteomes" id="UP001597214">
    <property type="component" value="Unassembled WGS sequence"/>
</dbReference>
<keyword evidence="3" id="KW-1185">Reference proteome</keyword>
<keyword evidence="1" id="KW-0732">Signal</keyword>
<dbReference type="EMBL" id="JBHUEM010000005">
    <property type="protein sequence ID" value="MFD1736173.1"/>
    <property type="molecule type" value="Genomic_DNA"/>
</dbReference>
<organism evidence="2 3">
    <name type="scientific">Bacillus salitolerans</name>
    <dbReference type="NCBI Taxonomy" id="1437434"/>
    <lineage>
        <taxon>Bacteria</taxon>
        <taxon>Bacillati</taxon>
        <taxon>Bacillota</taxon>
        <taxon>Bacilli</taxon>
        <taxon>Bacillales</taxon>
        <taxon>Bacillaceae</taxon>
        <taxon>Bacillus</taxon>
    </lineage>
</organism>
<proteinExistence type="predicted"/>
<evidence type="ECO:0000313" key="3">
    <source>
        <dbReference type="Proteomes" id="UP001597214"/>
    </source>
</evidence>
<feature type="chain" id="PRO_5046558508" evidence="1">
    <location>
        <begin position="24"/>
        <end position="63"/>
    </location>
</feature>
<name>A0ABW4LMC0_9BACI</name>
<sequence>MNKFVKVCLGASLTLTLGLGVFASDEVNAKKEEKFKLFKDEIVFNTDDIVISQSVQDPGTGGH</sequence>
<evidence type="ECO:0000256" key="1">
    <source>
        <dbReference type="SAM" id="SignalP"/>
    </source>
</evidence>